<gene>
    <name evidence="1" type="ORF">HV056_06825</name>
</gene>
<dbReference type="Proteomes" id="UP000533461">
    <property type="component" value="Unassembled WGS sequence"/>
</dbReference>
<evidence type="ECO:0000313" key="2">
    <source>
        <dbReference type="Proteomes" id="UP000533461"/>
    </source>
</evidence>
<dbReference type="EMBL" id="JABXRP010000001">
    <property type="protein sequence ID" value="MBA8076274.1"/>
    <property type="molecule type" value="Genomic_DNA"/>
</dbReference>
<comment type="caution">
    <text evidence="1">The sequence shown here is derived from an EMBL/GenBank/DDBJ whole genome shotgun (WGS) entry which is preliminary data.</text>
</comment>
<reference evidence="1 2" key="1">
    <citation type="submission" date="2020-06" db="EMBL/GenBank/DDBJ databases">
        <title>REHAB project genomes.</title>
        <authorList>
            <person name="Shaw L.P."/>
        </authorList>
    </citation>
    <scope>NUCLEOTIDE SEQUENCE [LARGE SCALE GENOMIC DNA]</scope>
    <source>
        <strain evidence="1 2">RHBSTW-00074</strain>
    </source>
</reference>
<evidence type="ECO:0000313" key="1">
    <source>
        <dbReference type="EMBL" id="MBA8076274.1"/>
    </source>
</evidence>
<organism evidence="1 2">
    <name type="scientific">Enterobacter asburiae</name>
    <dbReference type="NCBI Taxonomy" id="61645"/>
    <lineage>
        <taxon>Bacteria</taxon>
        <taxon>Pseudomonadati</taxon>
        <taxon>Pseudomonadota</taxon>
        <taxon>Gammaproteobacteria</taxon>
        <taxon>Enterobacterales</taxon>
        <taxon>Enterobacteriaceae</taxon>
        <taxon>Enterobacter</taxon>
        <taxon>Enterobacter cloacae complex</taxon>
    </lineage>
</organism>
<proteinExistence type="predicted"/>
<accession>A0A7W3DCL3</accession>
<dbReference type="RefSeq" id="WP_060570701.1">
    <property type="nucleotide sequence ID" value="NZ_JABXQT010000001.1"/>
</dbReference>
<dbReference type="AlphaFoldDB" id="A0A7W3DCL3"/>
<name>A0A7W3DCL3_ENTAS</name>
<protein>
    <submittedName>
        <fullName evidence="1">Uncharacterized protein</fullName>
    </submittedName>
</protein>
<sequence length="71" mass="8323">MHSVSGCKFLDNGNRRVWYFRDNSQVVELLAVPLKLRFNYYDASNRAVRNKVTQADMKKAIESFKKLRGIK</sequence>